<dbReference type="Proteomes" id="UP000017247">
    <property type="component" value="Unassembled WGS sequence"/>
</dbReference>
<dbReference type="AlphaFoldDB" id="U6FAL2"/>
<evidence type="ECO:0000313" key="2">
    <source>
        <dbReference type="Proteomes" id="UP000017247"/>
    </source>
</evidence>
<name>U6FAL2_LACHE</name>
<evidence type="ECO:0000313" key="1">
    <source>
        <dbReference type="EMBL" id="CDI60344.1"/>
    </source>
</evidence>
<protein>
    <submittedName>
        <fullName evidence="1">Uncharacterized protein</fullName>
    </submittedName>
</protein>
<gene>
    <name evidence="1" type="ORF">LHCIRMBIA104_01223</name>
</gene>
<proteinExistence type="predicted"/>
<comment type="caution">
    <text evidence="1">The sequence shown here is derived from an EMBL/GenBank/DDBJ whole genome shotgun (WGS) entry which is preliminary data.</text>
</comment>
<organism evidence="1 2">
    <name type="scientific">Lactobacillus helveticus CIRM-BIA 104</name>
    <dbReference type="NCBI Taxonomy" id="1226333"/>
    <lineage>
        <taxon>Bacteria</taxon>
        <taxon>Bacillati</taxon>
        <taxon>Bacillota</taxon>
        <taxon>Bacilli</taxon>
        <taxon>Lactobacillales</taxon>
        <taxon>Lactobacillaceae</taxon>
        <taxon>Lactobacillus</taxon>
    </lineage>
</organism>
<accession>U6FAL2</accession>
<dbReference type="EMBL" id="CBUL010000079">
    <property type="protein sequence ID" value="CDI60344.1"/>
    <property type="molecule type" value="Genomic_DNA"/>
</dbReference>
<reference evidence="1" key="1">
    <citation type="submission" date="2013-09" db="EMBL/GenBank/DDBJ databases">
        <title>Draft Genome Sequence of five Lactobacillus helveticus strains CIRM-BIA 101T, 103, 104, 951 and 953 isolated from milk product.</title>
        <authorList>
            <person name="Valence F."/>
            <person name="Chuat V."/>
            <person name="Ma L."/>
            <person name="Creno S."/>
            <person name="Falentin H."/>
            <person name="Lortal S."/>
            <person name="Bizet C."/>
            <person name="Clermont D."/>
            <person name="Loux V."/>
            <person name="Bouchier C."/>
            <person name="Cousin S."/>
        </authorList>
    </citation>
    <scope>NUCLEOTIDE SEQUENCE [LARGE SCALE GENOMIC DNA]</scope>
    <source>
        <strain evidence="1">CIRM-BIA 104</strain>
    </source>
</reference>
<dbReference type="HOGENOM" id="CLU_3345025_0_0_9"/>
<sequence>MIYNINYNITFGSLTITFCPGTYAPLLSTVMPFLSAT</sequence>